<sequence length="109" mass="12661">MDTPDKPQYETPTKARVRGAIEYMEARGIPHHKEDVFRLNGVSHRRGPYKIEPRHIREMDRLLQEGFEARALTWEQLGWEVGLEGVSGRTIQRTLGTMDYHKCIACRKG</sequence>
<evidence type="ECO:0000313" key="1">
    <source>
        <dbReference type="EMBL" id="KAF2691386.1"/>
    </source>
</evidence>
<dbReference type="Proteomes" id="UP000799291">
    <property type="component" value="Unassembled WGS sequence"/>
</dbReference>
<dbReference type="EMBL" id="MU005569">
    <property type="protein sequence ID" value="KAF2691386.1"/>
    <property type="molecule type" value="Genomic_DNA"/>
</dbReference>
<proteinExistence type="predicted"/>
<name>A0A6G1JLM2_9PLEO</name>
<protein>
    <submittedName>
        <fullName evidence="1">Uncharacterized protein</fullName>
    </submittedName>
</protein>
<dbReference type="OrthoDB" id="3943628at2759"/>
<gene>
    <name evidence="1" type="ORF">K458DRAFT_381244</name>
</gene>
<accession>A0A6G1JLM2</accession>
<keyword evidence="2" id="KW-1185">Reference proteome</keyword>
<organism evidence="1 2">
    <name type="scientific">Lentithecium fluviatile CBS 122367</name>
    <dbReference type="NCBI Taxonomy" id="1168545"/>
    <lineage>
        <taxon>Eukaryota</taxon>
        <taxon>Fungi</taxon>
        <taxon>Dikarya</taxon>
        <taxon>Ascomycota</taxon>
        <taxon>Pezizomycotina</taxon>
        <taxon>Dothideomycetes</taxon>
        <taxon>Pleosporomycetidae</taxon>
        <taxon>Pleosporales</taxon>
        <taxon>Massarineae</taxon>
        <taxon>Lentitheciaceae</taxon>
        <taxon>Lentithecium</taxon>
    </lineage>
</organism>
<evidence type="ECO:0000313" key="2">
    <source>
        <dbReference type="Proteomes" id="UP000799291"/>
    </source>
</evidence>
<reference evidence="1" key="1">
    <citation type="journal article" date="2020" name="Stud. Mycol.">
        <title>101 Dothideomycetes genomes: a test case for predicting lifestyles and emergence of pathogens.</title>
        <authorList>
            <person name="Haridas S."/>
            <person name="Albert R."/>
            <person name="Binder M."/>
            <person name="Bloem J."/>
            <person name="Labutti K."/>
            <person name="Salamov A."/>
            <person name="Andreopoulos B."/>
            <person name="Baker S."/>
            <person name="Barry K."/>
            <person name="Bills G."/>
            <person name="Bluhm B."/>
            <person name="Cannon C."/>
            <person name="Castanera R."/>
            <person name="Culley D."/>
            <person name="Daum C."/>
            <person name="Ezra D."/>
            <person name="Gonzalez J."/>
            <person name="Henrissat B."/>
            <person name="Kuo A."/>
            <person name="Liang C."/>
            <person name="Lipzen A."/>
            <person name="Lutzoni F."/>
            <person name="Magnuson J."/>
            <person name="Mondo S."/>
            <person name="Nolan M."/>
            <person name="Ohm R."/>
            <person name="Pangilinan J."/>
            <person name="Park H.-J."/>
            <person name="Ramirez L."/>
            <person name="Alfaro M."/>
            <person name="Sun H."/>
            <person name="Tritt A."/>
            <person name="Yoshinaga Y."/>
            <person name="Zwiers L.-H."/>
            <person name="Turgeon B."/>
            <person name="Goodwin S."/>
            <person name="Spatafora J."/>
            <person name="Crous P."/>
            <person name="Grigoriev I."/>
        </authorList>
    </citation>
    <scope>NUCLEOTIDE SEQUENCE</scope>
    <source>
        <strain evidence="1">CBS 122367</strain>
    </source>
</reference>
<dbReference type="AlphaFoldDB" id="A0A6G1JLM2"/>